<reference evidence="1 2" key="1">
    <citation type="submission" date="2017-03" db="EMBL/GenBank/DDBJ databases">
        <title>Complete genome sequence of Paenibacillus Kribbensis producing bioflocculants.</title>
        <authorList>
            <person name="Lee H.-G."/>
            <person name="Oh H.-M."/>
        </authorList>
    </citation>
    <scope>NUCLEOTIDE SEQUENCE [LARGE SCALE GENOMIC DNA]</scope>
    <source>
        <strain evidence="1 2">AM49</strain>
    </source>
</reference>
<dbReference type="KEGG" id="pkb:B4V02_01130"/>
<organism evidence="1 2">
    <name type="scientific">Paenibacillus kribbensis</name>
    <dbReference type="NCBI Taxonomy" id="172713"/>
    <lineage>
        <taxon>Bacteria</taxon>
        <taxon>Bacillati</taxon>
        <taxon>Bacillota</taxon>
        <taxon>Bacilli</taxon>
        <taxon>Bacillales</taxon>
        <taxon>Paenibacillaceae</taxon>
        <taxon>Paenibacillus</taxon>
    </lineage>
</organism>
<dbReference type="STRING" id="172713.GCA_001705305_02902"/>
<dbReference type="Proteomes" id="UP000214666">
    <property type="component" value="Chromosome"/>
</dbReference>
<dbReference type="AlphaFoldDB" id="A0A222WGZ9"/>
<keyword evidence="2" id="KW-1185">Reference proteome</keyword>
<accession>A0A222WGZ9</accession>
<proteinExistence type="predicted"/>
<sequence length="86" mass="9916">MRASRHTSWLVLLLVALGTIFILFPLYMTVAIALKNPEQMAHSDFADQSTENGTTIMRGIFLAIQSTKRNLHIMKIMVPYIWMRLH</sequence>
<protein>
    <submittedName>
        <fullName evidence="1">Uncharacterized protein</fullName>
    </submittedName>
</protein>
<name>A0A222WGZ9_9BACL</name>
<gene>
    <name evidence="1" type="ORF">B4V02_01130</name>
</gene>
<evidence type="ECO:0000313" key="2">
    <source>
        <dbReference type="Proteomes" id="UP000214666"/>
    </source>
</evidence>
<evidence type="ECO:0000313" key="1">
    <source>
        <dbReference type="EMBL" id="ASR45406.1"/>
    </source>
</evidence>
<dbReference type="EMBL" id="CP020028">
    <property type="protein sequence ID" value="ASR45406.1"/>
    <property type="molecule type" value="Genomic_DNA"/>
</dbReference>